<accession>A0A5J4QPI6</accession>
<feature type="domain" description="Sialidase" evidence="1">
    <location>
        <begin position="137"/>
        <end position="213"/>
    </location>
</feature>
<reference evidence="2" key="1">
    <citation type="submission" date="2019-03" db="EMBL/GenBank/DDBJ databases">
        <title>Single cell metagenomics reveals metabolic interactions within the superorganism composed of flagellate Streblomastix strix and complex community of Bacteroidetes bacteria on its surface.</title>
        <authorList>
            <person name="Treitli S.C."/>
            <person name="Kolisko M."/>
            <person name="Husnik F."/>
            <person name="Keeling P."/>
            <person name="Hampl V."/>
        </authorList>
    </citation>
    <scope>NUCLEOTIDE SEQUENCE</scope>
    <source>
        <strain evidence="2">STM</strain>
    </source>
</reference>
<dbReference type="Pfam" id="PF13088">
    <property type="entry name" value="BNR_2"/>
    <property type="match status" value="1"/>
</dbReference>
<dbReference type="Gene3D" id="2.120.10.10">
    <property type="match status" value="1"/>
</dbReference>
<dbReference type="AlphaFoldDB" id="A0A5J4QPI6"/>
<dbReference type="InterPro" id="IPR011040">
    <property type="entry name" value="Sialidase"/>
</dbReference>
<dbReference type="SUPFAM" id="SSF50939">
    <property type="entry name" value="Sialidases"/>
    <property type="match status" value="1"/>
</dbReference>
<dbReference type="PANTHER" id="PTHR38792:SF3">
    <property type="entry name" value="BNR_ASP-BOX REPEAT DOMAIN PROTEIN (AFU_ORTHOLOGUE AFUA_7G06430)-RELATED"/>
    <property type="match status" value="1"/>
</dbReference>
<name>A0A5J4QPI6_9ZZZZ</name>
<dbReference type="PROSITE" id="PS51257">
    <property type="entry name" value="PROKAR_LIPOPROTEIN"/>
    <property type="match status" value="1"/>
</dbReference>
<comment type="caution">
    <text evidence="2">The sequence shown here is derived from an EMBL/GenBank/DDBJ whole genome shotgun (WGS) entry which is preliminary data.</text>
</comment>
<proteinExistence type="predicted"/>
<evidence type="ECO:0000313" key="2">
    <source>
        <dbReference type="EMBL" id="KAA6322971.1"/>
    </source>
</evidence>
<dbReference type="InterPro" id="IPR036278">
    <property type="entry name" value="Sialidase_sf"/>
</dbReference>
<dbReference type="PANTHER" id="PTHR38792">
    <property type="entry name" value="BNR/ASP-BOX REPEAT DOMAIN PROTEIN (AFU_ORTHOLOGUE AFUA_7G06430)-RELATED"/>
    <property type="match status" value="1"/>
</dbReference>
<protein>
    <recommendedName>
        <fullName evidence="1">Sialidase domain-containing protein</fullName>
    </recommendedName>
</protein>
<sequence>MKQIDIFIWVLSLTGCIGNANSPVRDSEGIHIMWNPNSMRQLADKGTYPRLLRLKDNSIMVVFENLAGSIVFKRSDNDGLSWSEATEVFSRFIYTDKKGNSIPVNTANPEIIQLSNGHIILGCNYRPVQEEMAPYSIVIRRSTDNGKTWLPPQILYNAAPRFRDGCWEPSFLELPDGELQLYFANETPYQHSDEQEISMLTSPDAGESWTSKPKTISFRENKRDGMPVAAIVGDEIVVVIEDNKSVGFKPYTVRTKLRDNWKIPVEAYSPNREYALSETIPDSVYLGAPYLLKLPTGETLISYQSNENRSSNWEYSVMEVAIGDKTARNFSRRTQPFKVPLNKSAKWNSIALWNDSTVVALTSSDFNSEAIAPWMMIGHIKF</sequence>
<organism evidence="2">
    <name type="scientific">termite gut metagenome</name>
    <dbReference type="NCBI Taxonomy" id="433724"/>
    <lineage>
        <taxon>unclassified sequences</taxon>
        <taxon>metagenomes</taxon>
        <taxon>organismal metagenomes</taxon>
    </lineage>
</organism>
<gene>
    <name evidence="2" type="ORF">EZS27_027541</name>
</gene>
<dbReference type="EMBL" id="SNRY01002912">
    <property type="protein sequence ID" value="KAA6322971.1"/>
    <property type="molecule type" value="Genomic_DNA"/>
</dbReference>
<dbReference type="CDD" id="cd15482">
    <property type="entry name" value="Sialidase_non-viral"/>
    <property type="match status" value="1"/>
</dbReference>
<evidence type="ECO:0000259" key="1">
    <source>
        <dbReference type="Pfam" id="PF13088"/>
    </source>
</evidence>